<proteinExistence type="predicted"/>
<accession>A0ABS0SAQ5</accession>
<dbReference type="EMBL" id="JADGMQ010000003">
    <property type="protein sequence ID" value="MBI1620367.1"/>
    <property type="molecule type" value="Genomic_DNA"/>
</dbReference>
<comment type="caution">
    <text evidence="2">The sequence shown here is derived from an EMBL/GenBank/DDBJ whole genome shotgun (WGS) entry which is preliminary data.</text>
</comment>
<evidence type="ECO:0000313" key="2">
    <source>
        <dbReference type="EMBL" id="MBI1620367.1"/>
    </source>
</evidence>
<keyword evidence="3" id="KW-1185">Reference proteome</keyword>
<feature type="region of interest" description="Disordered" evidence="1">
    <location>
        <begin position="1"/>
        <end position="22"/>
    </location>
</feature>
<evidence type="ECO:0000313" key="3">
    <source>
        <dbReference type="Proteomes" id="UP000601789"/>
    </source>
</evidence>
<evidence type="ECO:0000256" key="1">
    <source>
        <dbReference type="SAM" id="MobiDB-lite"/>
    </source>
</evidence>
<dbReference type="RefSeq" id="WP_198475658.1">
    <property type="nucleotide sequence ID" value="NZ_JADGMQ010000003.1"/>
</dbReference>
<gene>
    <name evidence="2" type="ORF">IOD40_06775</name>
</gene>
<organism evidence="2 3">
    <name type="scientific">Aquamicrobium zhengzhouense</name>
    <dbReference type="NCBI Taxonomy" id="2781738"/>
    <lineage>
        <taxon>Bacteria</taxon>
        <taxon>Pseudomonadati</taxon>
        <taxon>Pseudomonadota</taxon>
        <taxon>Alphaproteobacteria</taxon>
        <taxon>Hyphomicrobiales</taxon>
        <taxon>Phyllobacteriaceae</taxon>
        <taxon>Aquamicrobium</taxon>
    </lineage>
</organism>
<protein>
    <submittedName>
        <fullName evidence="2">Uncharacterized protein</fullName>
    </submittedName>
</protein>
<dbReference type="Proteomes" id="UP000601789">
    <property type="component" value="Unassembled WGS sequence"/>
</dbReference>
<name>A0ABS0SAQ5_9HYPH</name>
<reference evidence="2 3" key="1">
    <citation type="submission" date="2020-10" db="EMBL/GenBank/DDBJ databases">
        <title>Aquamicrobium zhengzhouensis sp. nov., a exopolysaccharide producing bacterium isolated from farmland soil.</title>
        <authorList>
            <person name="Wang X."/>
        </authorList>
    </citation>
    <scope>NUCLEOTIDE SEQUENCE [LARGE SCALE GENOMIC DNA]</scope>
    <source>
        <strain evidence="3">cd-1</strain>
    </source>
</reference>
<sequence>MSFGGSKSQTTTQNASNVSAGGGTSSYAPWTQNMQTAIGQMALAQNAGNLGPRDSAIAGFTPDQLKAFDMARGTAAQFGAGNSGSDTFSALLGQSRIGPDDWKEHMNPYLDSVGRDAVNNMRREHENAQAGLSARYAARGGLGGSGEGFARARMTRGLNEAVPGVIANIMSGGYDRAQGIAAQNAQNALAAAGLHDRHMSSEFDRQGAAAGLLGQAGAAQQALAQRSLDLPHEALQRIASYVPQVYDNSQSSWSMGNENKTGTQPDNSPSLFQQLLGGGLAVAGLPAAGGGSVGGNWLSGLLGK</sequence>
<feature type="region of interest" description="Disordered" evidence="1">
    <location>
        <begin position="252"/>
        <end position="271"/>
    </location>
</feature>